<accession>A0A140DYL7</accession>
<dbReference type="KEGG" id="fro:AALO17_26100"/>
<dbReference type="RefSeq" id="WP_067559730.1">
    <property type="nucleotide sequence ID" value="NZ_CAMTBT010000024.1"/>
</dbReference>
<gene>
    <name evidence="1" type="ORF">AALO17_26100</name>
</gene>
<dbReference type="EMBL" id="CP011391">
    <property type="protein sequence ID" value="AMK55744.1"/>
    <property type="molecule type" value="Genomic_DNA"/>
</dbReference>
<reference evidence="1 2" key="1">
    <citation type="journal article" date="2016" name="Gut Pathog.">
        <title>Whole genome sequencing of "Faecalibaculum rodentium" ALO17, isolated from C57BL/6J laboratory mouse feces.</title>
        <authorList>
            <person name="Lim S."/>
            <person name="Chang D.H."/>
            <person name="Ahn S."/>
            <person name="Kim B.C."/>
        </authorList>
    </citation>
    <scope>NUCLEOTIDE SEQUENCE [LARGE SCALE GENOMIC DNA]</scope>
    <source>
        <strain evidence="1 2">Alo17</strain>
    </source>
</reference>
<keyword evidence="2" id="KW-1185">Reference proteome</keyword>
<dbReference type="InterPro" id="IPR036895">
    <property type="entry name" value="Uracil-DNA_glycosylase-like_sf"/>
</dbReference>
<dbReference type="OrthoDB" id="9799921at2"/>
<dbReference type="SUPFAM" id="SSF52141">
    <property type="entry name" value="Uracil-DNA glycosylase-like"/>
    <property type="match status" value="1"/>
</dbReference>
<evidence type="ECO:0000313" key="2">
    <source>
        <dbReference type="Proteomes" id="UP000069771"/>
    </source>
</evidence>
<organism evidence="1 2">
    <name type="scientific">Faecalibaculum rodentium</name>
    <dbReference type="NCBI Taxonomy" id="1702221"/>
    <lineage>
        <taxon>Bacteria</taxon>
        <taxon>Bacillati</taxon>
        <taxon>Bacillota</taxon>
        <taxon>Erysipelotrichia</taxon>
        <taxon>Erysipelotrichales</taxon>
        <taxon>Erysipelotrichaceae</taxon>
        <taxon>Faecalibaculum</taxon>
    </lineage>
</organism>
<dbReference type="AlphaFoldDB" id="A0A140DYL7"/>
<dbReference type="Gene3D" id="3.40.470.10">
    <property type="entry name" value="Uracil-DNA glycosylase-like domain"/>
    <property type="match status" value="1"/>
</dbReference>
<dbReference type="STRING" id="1702221.AALO17_26100"/>
<protein>
    <submittedName>
        <fullName evidence="1">DNA-deoxyinosine glycosylase</fullName>
    </submittedName>
</protein>
<dbReference type="Proteomes" id="UP000069771">
    <property type="component" value="Chromosome"/>
</dbReference>
<dbReference type="InterPro" id="IPR026353">
    <property type="entry name" value="Hypoxan-DNA_Glyclase"/>
</dbReference>
<dbReference type="GeneID" id="78479097"/>
<name>A0A140DYL7_9FIRM</name>
<proteinExistence type="predicted"/>
<sequence length="182" mass="21041">MQLPGFGDTSDLQTYTALPPLVFEDSEYLFLMTMPSFDSEARKFYFADTGNHFWKVMAAIYKMPAETSEERTALCKANKIAIWSVLKSCKRHLSQQDTTTDEVYNDMAGFLKEHPTIKKLICVSRMAEHEIDRENWNFPADVQVCYVPSPSGADFMYEHLDELVPLYARALDRAQEVPENWY</sequence>
<dbReference type="NCBIfam" id="TIGR04274">
    <property type="entry name" value="hypoxanDNAglyco"/>
    <property type="match status" value="1"/>
</dbReference>
<evidence type="ECO:0000313" key="1">
    <source>
        <dbReference type="EMBL" id="AMK55744.1"/>
    </source>
</evidence>